<proteinExistence type="predicted"/>
<evidence type="ECO:0000313" key="2">
    <source>
        <dbReference type="EMBL" id="GJU04509.1"/>
    </source>
</evidence>
<dbReference type="Proteomes" id="UP001151760">
    <property type="component" value="Unassembled WGS sequence"/>
</dbReference>
<protein>
    <submittedName>
        <fullName evidence="2">Uncharacterized protein</fullName>
    </submittedName>
</protein>
<dbReference type="EMBL" id="BQNB010021255">
    <property type="protein sequence ID" value="GJU04509.1"/>
    <property type="molecule type" value="Genomic_DNA"/>
</dbReference>
<sequence>MPFKNTTGLKADEPGWGSTKSDHNENCSRLEASSWGQKVVSGIEAAWGAKKTENETKKGREQVLGIKRRSVGMRLREAQRIWKMKPRRVRDQSAPAPPVVHPPSTYTPTTNAPPTYHEFNGESFEDAIHNLENEFNGESGGDNLCGKLEGRVE</sequence>
<feature type="compositionally biased region" description="Low complexity" evidence="1">
    <location>
        <begin position="102"/>
        <end position="113"/>
    </location>
</feature>
<evidence type="ECO:0000313" key="3">
    <source>
        <dbReference type="Proteomes" id="UP001151760"/>
    </source>
</evidence>
<feature type="region of interest" description="Disordered" evidence="1">
    <location>
        <begin position="134"/>
        <end position="153"/>
    </location>
</feature>
<gene>
    <name evidence="2" type="ORF">Tco_1120939</name>
</gene>
<keyword evidence="3" id="KW-1185">Reference proteome</keyword>
<organism evidence="2 3">
    <name type="scientific">Tanacetum coccineum</name>
    <dbReference type="NCBI Taxonomy" id="301880"/>
    <lineage>
        <taxon>Eukaryota</taxon>
        <taxon>Viridiplantae</taxon>
        <taxon>Streptophyta</taxon>
        <taxon>Embryophyta</taxon>
        <taxon>Tracheophyta</taxon>
        <taxon>Spermatophyta</taxon>
        <taxon>Magnoliopsida</taxon>
        <taxon>eudicotyledons</taxon>
        <taxon>Gunneridae</taxon>
        <taxon>Pentapetalae</taxon>
        <taxon>asterids</taxon>
        <taxon>campanulids</taxon>
        <taxon>Asterales</taxon>
        <taxon>Asteraceae</taxon>
        <taxon>Asteroideae</taxon>
        <taxon>Anthemideae</taxon>
        <taxon>Anthemidinae</taxon>
        <taxon>Tanacetum</taxon>
    </lineage>
</organism>
<feature type="region of interest" description="Disordered" evidence="1">
    <location>
        <begin position="1"/>
        <end position="34"/>
    </location>
</feature>
<reference evidence="2" key="2">
    <citation type="submission" date="2022-01" db="EMBL/GenBank/DDBJ databases">
        <authorList>
            <person name="Yamashiro T."/>
            <person name="Shiraishi A."/>
            <person name="Satake H."/>
            <person name="Nakayama K."/>
        </authorList>
    </citation>
    <scope>NUCLEOTIDE SEQUENCE</scope>
</reference>
<reference evidence="2" key="1">
    <citation type="journal article" date="2022" name="Int. J. Mol. Sci.">
        <title>Draft Genome of Tanacetum Coccineum: Genomic Comparison of Closely Related Tanacetum-Family Plants.</title>
        <authorList>
            <person name="Yamashiro T."/>
            <person name="Shiraishi A."/>
            <person name="Nakayama K."/>
            <person name="Satake H."/>
        </authorList>
    </citation>
    <scope>NUCLEOTIDE SEQUENCE</scope>
</reference>
<evidence type="ECO:0000256" key="1">
    <source>
        <dbReference type="SAM" id="MobiDB-lite"/>
    </source>
</evidence>
<name>A0ABQ5IWA0_9ASTR</name>
<accession>A0ABQ5IWA0</accession>
<feature type="region of interest" description="Disordered" evidence="1">
    <location>
        <begin position="84"/>
        <end position="113"/>
    </location>
</feature>
<comment type="caution">
    <text evidence="2">The sequence shown here is derived from an EMBL/GenBank/DDBJ whole genome shotgun (WGS) entry which is preliminary data.</text>
</comment>